<dbReference type="EMBL" id="JBHLVX010000050">
    <property type="protein sequence ID" value="MFC0268842.1"/>
    <property type="molecule type" value="Genomic_DNA"/>
</dbReference>
<accession>A0ABV6G799</accession>
<name>A0ABV6G799_9GAMM</name>
<evidence type="ECO:0000313" key="4">
    <source>
        <dbReference type="EMBL" id="MFC0268842.1"/>
    </source>
</evidence>
<evidence type="ECO:0000259" key="3">
    <source>
        <dbReference type="PROSITE" id="PS01124"/>
    </source>
</evidence>
<dbReference type="SUPFAM" id="SSF46689">
    <property type="entry name" value="Homeodomain-like"/>
    <property type="match status" value="1"/>
</dbReference>
<dbReference type="Proteomes" id="UP001589814">
    <property type="component" value="Unassembled WGS sequence"/>
</dbReference>
<dbReference type="RefSeq" id="WP_019950692.1">
    <property type="nucleotide sequence ID" value="NZ_JBHLVX010000050.1"/>
</dbReference>
<dbReference type="Pfam" id="PF12833">
    <property type="entry name" value="HTH_18"/>
    <property type="match status" value="1"/>
</dbReference>
<keyword evidence="2" id="KW-0804">Transcription</keyword>
<gene>
    <name evidence="4" type="ORF">ACFFHW_12755</name>
</gene>
<dbReference type="PANTHER" id="PTHR11019">
    <property type="entry name" value="HTH-TYPE TRANSCRIPTIONAL REGULATOR NIMR"/>
    <property type="match status" value="1"/>
</dbReference>
<evidence type="ECO:0000256" key="1">
    <source>
        <dbReference type="ARBA" id="ARBA00023015"/>
    </source>
</evidence>
<keyword evidence="5" id="KW-1185">Reference proteome</keyword>
<evidence type="ECO:0000313" key="5">
    <source>
        <dbReference type="Proteomes" id="UP001589814"/>
    </source>
</evidence>
<protein>
    <submittedName>
        <fullName evidence="4">Helix-turn-helix domain-containing protein</fullName>
    </submittedName>
</protein>
<dbReference type="InterPro" id="IPR018060">
    <property type="entry name" value="HTH_AraC"/>
</dbReference>
<sequence length="264" mass="28872">MTAQTGQNSGCEDVLDDSAISVLPYPLQARQLDQLHVHSYHQIATCEQPGATLLLDSQVVSIPPDGALLVPSGNAHALTSDARCLVNCIYFKAALPSPSIGSLFLNRLTKALIQEVSRPGVKQRSRRLMEACLYDQIGQLLWTSGSGMMPPSHSLRIICKRIFDTPEEDVPVATLAKDAGLSERSLRRLARDELGCTISRLRTRCRIYKATQLLQAGTPVKLIAADVGYQSDSAFFAAFRDLMGMSPARFQQTVRLPVVSAIYD</sequence>
<comment type="caution">
    <text evidence="4">The sequence shown here is derived from an EMBL/GenBank/DDBJ whole genome shotgun (WGS) entry which is preliminary data.</text>
</comment>
<dbReference type="Gene3D" id="1.10.10.60">
    <property type="entry name" value="Homeodomain-like"/>
    <property type="match status" value="1"/>
</dbReference>
<organism evidence="4 5">
    <name type="scientific">Kushneria aurantia</name>
    <dbReference type="NCBI Taxonomy" id="504092"/>
    <lineage>
        <taxon>Bacteria</taxon>
        <taxon>Pseudomonadati</taxon>
        <taxon>Pseudomonadota</taxon>
        <taxon>Gammaproteobacteria</taxon>
        <taxon>Oceanospirillales</taxon>
        <taxon>Halomonadaceae</taxon>
        <taxon>Kushneria</taxon>
    </lineage>
</organism>
<dbReference type="PANTHER" id="PTHR11019:SF199">
    <property type="entry name" value="HTH-TYPE TRANSCRIPTIONAL REGULATOR NIMR"/>
    <property type="match status" value="1"/>
</dbReference>
<dbReference type="SMART" id="SM00342">
    <property type="entry name" value="HTH_ARAC"/>
    <property type="match status" value="1"/>
</dbReference>
<feature type="domain" description="HTH araC/xylS-type" evidence="3">
    <location>
        <begin position="156"/>
        <end position="253"/>
    </location>
</feature>
<keyword evidence="1" id="KW-0805">Transcription regulation</keyword>
<proteinExistence type="predicted"/>
<reference evidence="4 5" key="1">
    <citation type="submission" date="2024-09" db="EMBL/GenBank/DDBJ databases">
        <authorList>
            <person name="Sun Q."/>
            <person name="Mori K."/>
        </authorList>
    </citation>
    <scope>NUCLEOTIDE SEQUENCE [LARGE SCALE GENOMIC DNA]</scope>
    <source>
        <strain evidence="4 5">CCM 7415</strain>
    </source>
</reference>
<evidence type="ECO:0000256" key="2">
    <source>
        <dbReference type="ARBA" id="ARBA00023163"/>
    </source>
</evidence>
<dbReference type="PROSITE" id="PS01124">
    <property type="entry name" value="HTH_ARAC_FAMILY_2"/>
    <property type="match status" value="1"/>
</dbReference>
<dbReference type="InterPro" id="IPR009057">
    <property type="entry name" value="Homeodomain-like_sf"/>
</dbReference>